<reference evidence="4" key="1">
    <citation type="submission" date="2025-08" db="UniProtKB">
        <authorList>
            <consortium name="RefSeq"/>
        </authorList>
    </citation>
    <scope>IDENTIFICATION</scope>
    <source>
        <tissue evidence="4">Muscle</tissue>
    </source>
</reference>
<protein>
    <submittedName>
        <fullName evidence="4">Inosine-5'-monophosphate dehydrogenase 1b-like</fullName>
    </submittedName>
</protein>
<name>A0ABM1RVY6_LIMPO</name>
<dbReference type="InterPro" id="IPR005990">
    <property type="entry name" value="IMP_DH"/>
</dbReference>
<keyword evidence="3" id="KW-1185">Reference proteome</keyword>
<sequence length="92" mass="9580">MADTDAHDGVFWGSSGDPSLARDGLSGEELFGVGDGLTFNDFLILPGYIDFTPDDVVLTSLLTRKLALAAPLVSSPMDTVTESEMAVAMAVG</sequence>
<dbReference type="PANTHER" id="PTHR11911">
    <property type="entry name" value="INOSINE-5-MONOPHOSPHATE DEHYDROGENASE RELATED"/>
    <property type="match status" value="1"/>
</dbReference>
<comment type="similarity">
    <text evidence="1">Belongs to the IMPDH/GMPR family.</text>
</comment>
<evidence type="ECO:0000313" key="3">
    <source>
        <dbReference type="Proteomes" id="UP000694941"/>
    </source>
</evidence>
<dbReference type="Proteomes" id="UP000694941">
    <property type="component" value="Unplaced"/>
</dbReference>
<dbReference type="RefSeq" id="XP_022235541.1">
    <property type="nucleotide sequence ID" value="XM_022379833.1"/>
</dbReference>
<evidence type="ECO:0000259" key="2">
    <source>
        <dbReference type="Pfam" id="PF00478"/>
    </source>
</evidence>
<evidence type="ECO:0000313" key="4">
    <source>
        <dbReference type="RefSeq" id="XP_022235541.1"/>
    </source>
</evidence>
<proteinExistence type="inferred from homology"/>
<dbReference type="GeneID" id="111083349"/>
<dbReference type="InterPro" id="IPR001093">
    <property type="entry name" value="IMP_DH_GMPRt"/>
</dbReference>
<dbReference type="Gene3D" id="3.20.20.70">
    <property type="entry name" value="Aldolase class I"/>
    <property type="match status" value="1"/>
</dbReference>
<organism evidence="3 4">
    <name type="scientific">Limulus polyphemus</name>
    <name type="common">Atlantic horseshoe crab</name>
    <dbReference type="NCBI Taxonomy" id="6850"/>
    <lineage>
        <taxon>Eukaryota</taxon>
        <taxon>Metazoa</taxon>
        <taxon>Ecdysozoa</taxon>
        <taxon>Arthropoda</taxon>
        <taxon>Chelicerata</taxon>
        <taxon>Merostomata</taxon>
        <taxon>Xiphosura</taxon>
        <taxon>Limulidae</taxon>
        <taxon>Limulus</taxon>
    </lineage>
</organism>
<dbReference type="PANTHER" id="PTHR11911:SF111">
    <property type="entry name" value="INOSINE-5'-MONOPHOSPHATE DEHYDROGENASE"/>
    <property type="match status" value="1"/>
</dbReference>
<accession>A0ABM1RVY6</accession>
<dbReference type="Pfam" id="PF00478">
    <property type="entry name" value="IMPDH"/>
    <property type="match status" value="1"/>
</dbReference>
<dbReference type="SUPFAM" id="SSF51412">
    <property type="entry name" value="Inosine monophosphate dehydrogenase (IMPDH)"/>
    <property type="match status" value="1"/>
</dbReference>
<dbReference type="InterPro" id="IPR013785">
    <property type="entry name" value="Aldolase_TIM"/>
</dbReference>
<gene>
    <name evidence="4" type="primary">LOC111083349</name>
</gene>
<feature type="domain" description="IMP dehydrogenase/GMP reductase" evidence="2">
    <location>
        <begin position="36"/>
        <end position="90"/>
    </location>
</feature>
<evidence type="ECO:0000256" key="1">
    <source>
        <dbReference type="ARBA" id="ARBA00005502"/>
    </source>
</evidence>